<comment type="caution">
    <text evidence="1">The sequence shown here is derived from an EMBL/GenBank/DDBJ whole genome shotgun (WGS) entry which is preliminary data.</text>
</comment>
<name>A0ABQ5J0Y0_9ASTR</name>
<gene>
    <name evidence="1" type="ORF">Tco_1122572</name>
</gene>
<reference evidence="1" key="2">
    <citation type="submission" date="2022-01" db="EMBL/GenBank/DDBJ databases">
        <authorList>
            <person name="Yamashiro T."/>
            <person name="Shiraishi A."/>
            <person name="Satake H."/>
            <person name="Nakayama K."/>
        </authorList>
    </citation>
    <scope>NUCLEOTIDE SEQUENCE</scope>
</reference>
<reference evidence="1" key="1">
    <citation type="journal article" date="2022" name="Int. J. Mol. Sci.">
        <title>Draft Genome of Tanacetum Coccineum: Genomic Comparison of Closely Related Tanacetum-Family Plants.</title>
        <authorList>
            <person name="Yamashiro T."/>
            <person name="Shiraishi A."/>
            <person name="Nakayama K."/>
            <person name="Satake H."/>
        </authorList>
    </citation>
    <scope>NUCLEOTIDE SEQUENCE</scope>
</reference>
<evidence type="ECO:0000313" key="2">
    <source>
        <dbReference type="Proteomes" id="UP001151760"/>
    </source>
</evidence>
<accession>A0ABQ5J0Y0</accession>
<keyword evidence="2" id="KW-1185">Reference proteome</keyword>
<dbReference type="EMBL" id="BQNB010021413">
    <property type="protein sequence ID" value="GJU06142.1"/>
    <property type="molecule type" value="Genomic_DNA"/>
</dbReference>
<organism evidence="1 2">
    <name type="scientific">Tanacetum coccineum</name>
    <dbReference type="NCBI Taxonomy" id="301880"/>
    <lineage>
        <taxon>Eukaryota</taxon>
        <taxon>Viridiplantae</taxon>
        <taxon>Streptophyta</taxon>
        <taxon>Embryophyta</taxon>
        <taxon>Tracheophyta</taxon>
        <taxon>Spermatophyta</taxon>
        <taxon>Magnoliopsida</taxon>
        <taxon>eudicotyledons</taxon>
        <taxon>Gunneridae</taxon>
        <taxon>Pentapetalae</taxon>
        <taxon>asterids</taxon>
        <taxon>campanulids</taxon>
        <taxon>Asterales</taxon>
        <taxon>Asteraceae</taxon>
        <taxon>Asteroideae</taxon>
        <taxon>Anthemideae</taxon>
        <taxon>Anthemidinae</taxon>
        <taxon>Tanacetum</taxon>
    </lineage>
</organism>
<evidence type="ECO:0000313" key="1">
    <source>
        <dbReference type="EMBL" id="GJU06142.1"/>
    </source>
</evidence>
<protein>
    <submittedName>
        <fullName evidence="1">Uncharacterized protein</fullName>
    </submittedName>
</protein>
<proteinExistence type="predicted"/>
<sequence length="93" mass="10282">MASKAVNHVGEVKDGAVSKINGSMQELQQSSAVLSSAIKEGVKRVVATVQTEKTFDKTQLKMKTELRWPTLHLAIGERRKKTRTRLKQASASF</sequence>
<dbReference type="Proteomes" id="UP001151760">
    <property type="component" value="Unassembled WGS sequence"/>
</dbReference>